<protein>
    <submittedName>
        <fullName evidence="2">Uncharacterized protein</fullName>
    </submittedName>
</protein>
<evidence type="ECO:0000256" key="1">
    <source>
        <dbReference type="SAM" id="Phobius"/>
    </source>
</evidence>
<dbReference type="AlphaFoldDB" id="A0A942A472"/>
<comment type="caution">
    <text evidence="2">The sequence shown here is derived from an EMBL/GenBank/DDBJ whole genome shotgun (WGS) entry which is preliminary data.</text>
</comment>
<evidence type="ECO:0000313" key="3">
    <source>
        <dbReference type="Proteomes" id="UP000722750"/>
    </source>
</evidence>
<dbReference type="EMBL" id="JAANXD010000031">
    <property type="protein sequence ID" value="MBS1257672.1"/>
    <property type="molecule type" value="Genomic_DNA"/>
</dbReference>
<sequence length="43" mass="4843">MRIRSAYSVNKKLFFVVLMIVSLGTIILTMSAFGEDGGKVHRR</sequence>
<accession>A0A942A472</accession>
<gene>
    <name evidence="2" type="ORF">MAG551_00717</name>
</gene>
<keyword evidence="1" id="KW-0812">Transmembrane</keyword>
<keyword evidence="1" id="KW-1133">Transmembrane helix</keyword>
<keyword evidence="1" id="KW-0472">Membrane</keyword>
<reference evidence="2" key="1">
    <citation type="journal article" date="2021" name="ISME J.">
        <title>Fine-scale metabolic discontinuity in a stratified prokaryote microbiome of a Red Sea deep halocline.</title>
        <authorList>
            <person name="Michoud G."/>
            <person name="Ngugi D.K."/>
            <person name="Barozzi A."/>
            <person name="Merlino G."/>
            <person name="Calleja M.L."/>
            <person name="Delgado-Huertas A."/>
            <person name="Moran X.A.G."/>
            <person name="Daffonchio D."/>
        </authorList>
    </citation>
    <scope>NUCLEOTIDE SEQUENCE</scope>
    <source>
        <strain evidence="2">SuakinDeep_MAG55_1</strain>
    </source>
</reference>
<name>A0A942A472_9BACT</name>
<evidence type="ECO:0000313" key="2">
    <source>
        <dbReference type="EMBL" id="MBS1257672.1"/>
    </source>
</evidence>
<dbReference type="Proteomes" id="UP000722750">
    <property type="component" value="Unassembled WGS sequence"/>
</dbReference>
<proteinExistence type="predicted"/>
<organism evidence="2 3">
    <name type="scientific">Candidatus Scalindua arabica</name>
    <dbReference type="NCBI Taxonomy" id="1127984"/>
    <lineage>
        <taxon>Bacteria</taxon>
        <taxon>Pseudomonadati</taxon>
        <taxon>Planctomycetota</taxon>
        <taxon>Candidatus Brocadiia</taxon>
        <taxon>Candidatus Brocadiales</taxon>
        <taxon>Candidatus Scalinduaceae</taxon>
        <taxon>Candidatus Scalindua</taxon>
    </lineage>
</organism>
<feature type="transmembrane region" description="Helical" evidence="1">
    <location>
        <begin position="12"/>
        <end position="33"/>
    </location>
</feature>